<organism evidence="3 4">
    <name type="scientific">Caenorhabditis angaria</name>
    <dbReference type="NCBI Taxonomy" id="860376"/>
    <lineage>
        <taxon>Eukaryota</taxon>
        <taxon>Metazoa</taxon>
        <taxon>Ecdysozoa</taxon>
        <taxon>Nematoda</taxon>
        <taxon>Chromadorea</taxon>
        <taxon>Rhabditida</taxon>
        <taxon>Rhabditina</taxon>
        <taxon>Rhabditomorpha</taxon>
        <taxon>Rhabditoidea</taxon>
        <taxon>Rhabditidae</taxon>
        <taxon>Peloderinae</taxon>
        <taxon>Caenorhabditis</taxon>
    </lineage>
</organism>
<dbReference type="PANTHER" id="PTHR35572">
    <property type="entry name" value="PROTEIN CBG04538-RELATED"/>
    <property type="match status" value="1"/>
</dbReference>
<accession>A0A9P1IVF9</accession>
<feature type="domain" description="Abnormal cell migration protein 18-like fibronectin type I" evidence="2">
    <location>
        <begin position="175"/>
        <end position="240"/>
    </location>
</feature>
<proteinExistence type="predicted"/>
<evidence type="ECO:0000313" key="4">
    <source>
        <dbReference type="Proteomes" id="UP001152747"/>
    </source>
</evidence>
<evidence type="ECO:0000313" key="3">
    <source>
        <dbReference type="EMBL" id="CAI5451774.1"/>
    </source>
</evidence>
<dbReference type="Pfam" id="PF23003">
    <property type="entry name" value="Fn1_2"/>
    <property type="match status" value="6"/>
</dbReference>
<comment type="caution">
    <text evidence="3">The sequence shown here is derived from an EMBL/GenBank/DDBJ whole genome shotgun (WGS) entry which is preliminary data.</text>
</comment>
<feature type="domain" description="Abnormal cell migration protein 18-like fibronectin type I" evidence="2">
    <location>
        <begin position="257"/>
        <end position="319"/>
    </location>
</feature>
<feature type="chain" id="PRO_5040313615" description="Abnormal cell migration protein 18-like fibronectin type I domain-containing protein" evidence="1">
    <location>
        <begin position="16"/>
        <end position="477"/>
    </location>
</feature>
<dbReference type="InterPro" id="IPR040282">
    <property type="entry name" value="Mig-18-like"/>
</dbReference>
<dbReference type="PANTHER" id="PTHR35572:SF7">
    <property type="entry name" value="PROTEIN CBG04538"/>
    <property type="match status" value="1"/>
</dbReference>
<dbReference type="InterPro" id="IPR055119">
    <property type="entry name" value="Mig18_Fn1"/>
</dbReference>
<evidence type="ECO:0000259" key="2">
    <source>
        <dbReference type="Pfam" id="PF23003"/>
    </source>
</evidence>
<feature type="domain" description="Abnormal cell migration protein 18-like fibronectin type I" evidence="2">
    <location>
        <begin position="105"/>
        <end position="161"/>
    </location>
</feature>
<sequence length="477" mass="52101">MKVILAFLLIGFALANDTKCTYDGKELSNDEVITVQNAFQIKCLTEDNGSWKTEIVGCVTPGGEKVNVGEKSDDGQKVHECIKNENGQVVLKESRGTKADCQGGHKSGETWTEKSFKFTCAEGGVTKFTHCVTADGVEIESGKTGKVGAIEMKCEQHANGTVSMSAANEPSSYECEAKDGTKKKNGEEYKEGNFVRKCGDYGIAKIVGCSAEGVTETIPINQNVTVGDFVHSCVKDGDKYSFKTFGKQKKSNVVPLCGHEGKTYKHGETFIKQDAFRVKCVTYPNLTTEHQVLSCITPAGIEIPIGRSVEEGELIYECTNGDVSLKTTPGKTAKCRKIYNVGEIWIEGLFKVRCEPYGKSSLVSCLSKDGVEIPLGQQRRIAAGYVMECVIVGDNVIMRPAKEAKCQTSSGETKNINDTWNEGNFVRRCESYGIGNIIGCHIENVGPIGINTNYTRGDYVHMCLKQGDQFYFKTVPK</sequence>
<feature type="signal peptide" evidence="1">
    <location>
        <begin position="1"/>
        <end position="15"/>
    </location>
</feature>
<feature type="domain" description="Abnormal cell migration protein 18-like fibronectin type I" evidence="2">
    <location>
        <begin position="19"/>
        <end position="88"/>
    </location>
</feature>
<protein>
    <recommendedName>
        <fullName evidence="2">Abnormal cell migration protein 18-like fibronectin type I domain-containing protein</fullName>
    </recommendedName>
</protein>
<dbReference type="OrthoDB" id="5785512at2759"/>
<keyword evidence="1" id="KW-0732">Signal</keyword>
<feature type="domain" description="Abnormal cell migration protein 18-like fibronectin type I" evidence="2">
    <location>
        <begin position="337"/>
        <end position="396"/>
    </location>
</feature>
<keyword evidence="4" id="KW-1185">Reference proteome</keyword>
<dbReference type="EMBL" id="CANHGI010000005">
    <property type="protein sequence ID" value="CAI5451774.1"/>
    <property type="molecule type" value="Genomic_DNA"/>
</dbReference>
<dbReference type="AlphaFoldDB" id="A0A9P1IVF9"/>
<gene>
    <name evidence="3" type="ORF">CAMP_LOCUS14411</name>
</gene>
<name>A0A9P1IVF9_9PELO</name>
<feature type="domain" description="Abnormal cell migration protein 18-like fibronectin type I" evidence="2">
    <location>
        <begin position="406"/>
        <end position="469"/>
    </location>
</feature>
<reference evidence="3" key="1">
    <citation type="submission" date="2022-11" db="EMBL/GenBank/DDBJ databases">
        <authorList>
            <person name="Kikuchi T."/>
        </authorList>
    </citation>
    <scope>NUCLEOTIDE SEQUENCE</scope>
    <source>
        <strain evidence="3">PS1010</strain>
    </source>
</reference>
<dbReference type="Proteomes" id="UP001152747">
    <property type="component" value="Unassembled WGS sequence"/>
</dbReference>
<evidence type="ECO:0000256" key="1">
    <source>
        <dbReference type="SAM" id="SignalP"/>
    </source>
</evidence>